<name>A0ABP8BDB2_9SPHI</name>
<reference evidence="2" key="1">
    <citation type="journal article" date="2019" name="Int. J. Syst. Evol. Microbiol.">
        <title>The Global Catalogue of Microorganisms (GCM) 10K type strain sequencing project: providing services to taxonomists for standard genome sequencing and annotation.</title>
        <authorList>
            <consortium name="The Broad Institute Genomics Platform"/>
            <consortium name="The Broad Institute Genome Sequencing Center for Infectious Disease"/>
            <person name="Wu L."/>
            <person name="Ma J."/>
        </authorList>
    </citation>
    <scope>NUCLEOTIDE SEQUENCE [LARGE SCALE GENOMIC DNA]</scope>
    <source>
        <strain evidence="2">JCM 17626</strain>
    </source>
</reference>
<dbReference type="Gene3D" id="3.30.460.40">
    <property type="match status" value="1"/>
</dbReference>
<evidence type="ECO:0008006" key="3">
    <source>
        <dbReference type="Google" id="ProtNLM"/>
    </source>
</evidence>
<evidence type="ECO:0000313" key="2">
    <source>
        <dbReference type="Proteomes" id="UP001501772"/>
    </source>
</evidence>
<evidence type="ECO:0000313" key="1">
    <source>
        <dbReference type="EMBL" id="GAA4203961.1"/>
    </source>
</evidence>
<protein>
    <recommendedName>
        <fullName evidence="3">Nucleotidyltransferase</fullName>
    </recommendedName>
</protein>
<sequence length="257" mass="29362">MSDNPILLPLVSEMLREMSTICAKFDIDFYLVGAIARDIHLSANEELLSKRGTKDVDLAITISDEGQYNQIKNALIATGIFEGHETETIKLIYKKGIELDLLPFGEIEEPNRNVRLTDPTFVLNMPGFTEIYPFARDYDIGNGQMVKVCTIEGIILLKLIANDDRPERTKDITDIEHLIQSYFELNTDDIYTSHFELMELYDTKENDYIQLVCSRLIGQKIRELLADSPVLAERVRAIISKRETARWQAILDGMNDI</sequence>
<dbReference type="InterPro" id="IPR014942">
    <property type="entry name" value="AbiEii"/>
</dbReference>
<comment type="caution">
    <text evidence="1">The sequence shown here is derived from an EMBL/GenBank/DDBJ whole genome shotgun (WGS) entry which is preliminary data.</text>
</comment>
<proteinExistence type="predicted"/>
<keyword evidence="2" id="KW-1185">Reference proteome</keyword>
<organism evidence="1 2">
    <name type="scientific">Pedobacter jeongneungensis</name>
    <dbReference type="NCBI Taxonomy" id="947309"/>
    <lineage>
        <taxon>Bacteria</taxon>
        <taxon>Pseudomonadati</taxon>
        <taxon>Bacteroidota</taxon>
        <taxon>Sphingobacteriia</taxon>
        <taxon>Sphingobacteriales</taxon>
        <taxon>Sphingobacteriaceae</taxon>
        <taxon>Pedobacter</taxon>
    </lineage>
</organism>
<dbReference type="Proteomes" id="UP001501772">
    <property type="component" value="Unassembled WGS sequence"/>
</dbReference>
<dbReference type="Pfam" id="PF08843">
    <property type="entry name" value="AbiEii"/>
    <property type="match status" value="1"/>
</dbReference>
<dbReference type="EMBL" id="BAABBY010000005">
    <property type="protein sequence ID" value="GAA4203961.1"/>
    <property type="molecule type" value="Genomic_DNA"/>
</dbReference>
<accession>A0ABP8BDB2</accession>
<dbReference type="RefSeq" id="WP_344851413.1">
    <property type="nucleotide sequence ID" value="NZ_BAABBY010000005.1"/>
</dbReference>
<gene>
    <name evidence="1" type="ORF">GCM10022289_21020</name>
</gene>